<dbReference type="InParanoid" id="A7SLJ4"/>
<dbReference type="PROSITE" id="PS50112">
    <property type="entry name" value="PAS"/>
    <property type="match status" value="2"/>
</dbReference>
<keyword evidence="11" id="KW-1185">Reference proteome</keyword>
<dbReference type="InterPro" id="IPR036638">
    <property type="entry name" value="HLH_DNA-bd_sf"/>
</dbReference>
<feature type="region of interest" description="Disordered" evidence="7">
    <location>
        <begin position="109"/>
        <end position="138"/>
    </location>
</feature>
<keyword evidence="2" id="KW-0677">Repeat</keyword>
<keyword evidence="3" id="KW-0805">Transcription regulation</keyword>
<evidence type="ECO:0000313" key="11">
    <source>
        <dbReference type="Proteomes" id="UP000001593"/>
    </source>
</evidence>
<evidence type="ECO:0000256" key="5">
    <source>
        <dbReference type="ARBA" id="ARBA00023163"/>
    </source>
</evidence>
<evidence type="ECO:0000259" key="8">
    <source>
        <dbReference type="PROSITE" id="PS50112"/>
    </source>
</evidence>
<evidence type="ECO:0000259" key="9">
    <source>
        <dbReference type="PROSITE" id="PS50888"/>
    </source>
</evidence>
<dbReference type="SMART" id="SM00086">
    <property type="entry name" value="PAC"/>
    <property type="match status" value="1"/>
</dbReference>
<feature type="compositionally biased region" description="Polar residues" evidence="7">
    <location>
        <begin position="627"/>
        <end position="640"/>
    </location>
</feature>
<keyword evidence="4" id="KW-0238">DNA-binding</keyword>
<dbReference type="PhylomeDB" id="A7SLJ4"/>
<evidence type="ECO:0000256" key="7">
    <source>
        <dbReference type="SAM" id="MobiDB-lite"/>
    </source>
</evidence>
<dbReference type="SMART" id="SM00091">
    <property type="entry name" value="PAS"/>
    <property type="match status" value="2"/>
</dbReference>
<dbReference type="GO" id="GO:0005634">
    <property type="term" value="C:nucleus"/>
    <property type="evidence" value="ECO:0000318"/>
    <property type="project" value="GO_Central"/>
</dbReference>
<dbReference type="GO" id="GO:0006357">
    <property type="term" value="P:regulation of transcription by RNA polymerase II"/>
    <property type="evidence" value="ECO:0000318"/>
    <property type="project" value="GO_Central"/>
</dbReference>
<dbReference type="NCBIfam" id="TIGR00229">
    <property type="entry name" value="sensory_box"/>
    <property type="match status" value="1"/>
</dbReference>
<reference evidence="10 11" key="1">
    <citation type="journal article" date="2007" name="Science">
        <title>Sea anemone genome reveals ancestral eumetazoan gene repertoire and genomic organization.</title>
        <authorList>
            <person name="Putnam N.H."/>
            <person name="Srivastava M."/>
            <person name="Hellsten U."/>
            <person name="Dirks B."/>
            <person name="Chapman J."/>
            <person name="Salamov A."/>
            <person name="Terry A."/>
            <person name="Shapiro H."/>
            <person name="Lindquist E."/>
            <person name="Kapitonov V.V."/>
            <person name="Jurka J."/>
            <person name="Genikhovich G."/>
            <person name="Grigoriev I.V."/>
            <person name="Lucas S.M."/>
            <person name="Steele R.E."/>
            <person name="Finnerty J.R."/>
            <person name="Technau U."/>
            <person name="Martindale M.Q."/>
            <person name="Rokhsar D.S."/>
        </authorList>
    </citation>
    <scope>NUCLEOTIDE SEQUENCE [LARGE SCALE GENOMIC DNA]</scope>
    <source>
        <strain evidence="11">CH2 X CH6</strain>
    </source>
</reference>
<dbReference type="InterPro" id="IPR011598">
    <property type="entry name" value="bHLH_dom"/>
</dbReference>
<dbReference type="GO" id="GO:0000981">
    <property type="term" value="F:DNA-binding transcription factor activity, RNA polymerase II-specific"/>
    <property type="evidence" value="ECO:0000318"/>
    <property type="project" value="GO_Central"/>
</dbReference>
<dbReference type="InterPro" id="IPR013767">
    <property type="entry name" value="PAS_fold"/>
</dbReference>
<evidence type="ECO:0000256" key="4">
    <source>
        <dbReference type="ARBA" id="ARBA00023125"/>
    </source>
</evidence>
<feature type="domain" description="BHLH" evidence="9">
    <location>
        <begin position="127"/>
        <end position="180"/>
    </location>
</feature>
<protein>
    <submittedName>
        <fullName evidence="10">Uncharacterized protein</fullName>
    </submittedName>
</protein>
<dbReference type="InterPro" id="IPR000014">
    <property type="entry name" value="PAS"/>
</dbReference>
<feature type="domain" description="PAS" evidence="8">
    <location>
        <begin position="200"/>
        <end position="266"/>
    </location>
</feature>
<dbReference type="Pfam" id="PF00010">
    <property type="entry name" value="HLH"/>
    <property type="match status" value="1"/>
</dbReference>
<name>A7SLJ4_NEMVE</name>
<sequence>MQKQVCPPSISLLYFGKRRLSSKNDSTSSCCFEASELLSTAMALKVTWPDGFKFLKFLEMQRDLPPPSAIFSLKSALRGHVGVSRMIPAFDAFKGLSYERSIRGHPDVDSFNQEEKDVKEEPVKVTRRRTTRNESEKRRRDKLNVYITELAAMVPMCASSRKKLDKTTVLQMAVNYMKIHNDLTTSVLAKEPAVQSSFLSGDEVGEILDECMNGFLFALSSNGAVTFISRNVFQLFGHKQEEVIGKNFLDLIHPDDRNLVFNKLSEDPEPVIVHIDASDFQPSKRLPKKHTFDIQMSFGKDGYCPIHVCGYSNCWESSESPNAKNNLKVVSSKKSSEVPGITNFLVAVGLLSSPDYHRLSDLNESCNVEFNARHTMDGKFLYVDPQSIRLTGFWPSELLGTSLYTYVHMEDLQMLGALHESKGISLVDLITTEVFKSGQIQLDGFWCVRAKSETHDIPIYDIEPIKRNESGLDERPVLKDENNDNVLEYGESKSGPYRMRCKDNQWIWLKSRSYVSYNHWNSKPEFFCSTNQVVSSEEGIEGLKNRQVPPRPFEQPTDLGVPPAQAGSATFKDPQESNLMLMTAWANDNSHNLSVPLTLEVTPYVDTDKSQVQERSELSESQQSVSITNEDSASTKTSSVTEDEDNESTSSLVCYLLLKNSGLEFLTGELKVNFSSEKFGKSRTFLFSVIGLALADEKKQNCEKWSLTSVTIFPLHVTCSGELTKMLSISVAEFLCTRVGLSIVGMR</sequence>
<dbReference type="GO" id="GO:0005667">
    <property type="term" value="C:transcription regulator complex"/>
    <property type="evidence" value="ECO:0007669"/>
    <property type="project" value="InterPro"/>
</dbReference>
<organism evidence="10 11">
    <name type="scientific">Nematostella vectensis</name>
    <name type="common">Starlet sea anemone</name>
    <dbReference type="NCBI Taxonomy" id="45351"/>
    <lineage>
        <taxon>Eukaryota</taxon>
        <taxon>Metazoa</taxon>
        <taxon>Cnidaria</taxon>
        <taxon>Anthozoa</taxon>
        <taxon>Hexacorallia</taxon>
        <taxon>Actiniaria</taxon>
        <taxon>Edwardsiidae</taxon>
        <taxon>Nematostella</taxon>
    </lineage>
</organism>
<dbReference type="PANTHER" id="PTHR23042">
    <property type="entry name" value="CIRCADIAN PROTEIN CLOCK/ARNT/BMAL/PAS"/>
    <property type="match status" value="1"/>
</dbReference>
<dbReference type="GO" id="GO:0000978">
    <property type="term" value="F:RNA polymerase II cis-regulatory region sequence-specific DNA binding"/>
    <property type="evidence" value="ECO:0000318"/>
    <property type="project" value="GO_Central"/>
</dbReference>
<evidence type="ECO:0000256" key="1">
    <source>
        <dbReference type="ARBA" id="ARBA00004123"/>
    </source>
</evidence>
<gene>
    <name evidence="10" type="ORF">NEMVEDRAFT_v1g214146</name>
</gene>
<feature type="compositionally biased region" description="Basic and acidic residues" evidence="7">
    <location>
        <begin position="109"/>
        <end position="124"/>
    </location>
</feature>
<dbReference type="Pfam" id="PF00989">
    <property type="entry name" value="PAS"/>
    <property type="match status" value="1"/>
</dbReference>
<dbReference type="EMBL" id="DS469699">
    <property type="protein sequence ID" value="EDO35405.1"/>
    <property type="molecule type" value="Genomic_DNA"/>
</dbReference>
<feature type="compositionally biased region" description="Basic and acidic residues" evidence="7">
    <location>
        <begin position="609"/>
        <end position="618"/>
    </location>
</feature>
<dbReference type="PRINTS" id="PR00785">
    <property type="entry name" value="NCTRNSLOCATR"/>
</dbReference>
<dbReference type="AlphaFoldDB" id="A7SLJ4"/>
<evidence type="ECO:0000256" key="6">
    <source>
        <dbReference type="ARBA" id="ARBA00023242"/>
    </source>
</evidence>
<dbReference type="Gene3D" id="3.30.450.20">
    <property type="entry name" value="PAS domain"/>
    <property type="match status" value="2"/>
</dbReference>
<keyword evidence="6" id="KW-0539">Nucleus</keyword>
<dbReference type="eggNOG" id="KOG3561">
    <property type="taxonomic scope" value="Eukaryota"/>
</dbReference>
<accession>A7SLJ4</accession>
<dbReference type="PROSITE" id="PS50888">
    <property type="entry name" value="BHLH"/>
    <property type="match status" value="1"/>
</dbReference>
<dbReference type="InterPro" id="IPR050933">
    <property type="entry name" value="Circadian_TF"/>
</dbReference>
<dbReference type="InterPro" id="IPR001610">
    <property type="entry name" value="PAC"/>
</dbReference>
<feature type="domain" description="PAS" evidence="8">
    <location>
        <begin position="377"/>
        <end position="415"/>
    </location>
</feature>
<evidence type="ECO:0000313" key="10">
    <source>
        <dbReference type="EMBL" id="EDO35405.1"/>
    </source>
</evidence>
<evidence type="ECO:0000256" key="2">
    <source>
        <dbReference type="ARBA" id="ARBA00022737"/>
    </source>
</evidence>
<dbReference type="InterPro" id="IPR001067">
    <property type="entry name" value="Nuc_translocat"/>
</dbReference>
<dbReference type="Pfam" id="PF14598">
    <property type="entry name" value="PAS_11"/>
    <property type="match status" value="1"/>
</dbReference>
<comment type="subcellular location">
    <subcellularLocation>
        <location evidence="1">Nucleus</location>
    </subcellularLocation>
</comment>
<dbReference type="SUPFAM" id="SSF55785">
    <property type="entry name" value="PYP-like sensor domain (PAS domain)"/>
    <property type="match status" value="2"/>
</dbReference>
<dbReference type="STRING" id="45351.A7SLJ4"/>
<dbReference type="GO" id="GO:0034751">
    <property type="term" value="C:aryl hydrocarbon receptor complex"/>
    <property type="evidence" value="ECO:0000318"/>
    <property type="project" value="GO_Central"/>
</dbReference>
<dbReference type="GO" id="GO:0046983">
    <property type="term" value="F:protein dimerization activity"/>
    <property type="evidence" value="ECO:0007669"/>
    <property type="project" value="InterPro"/>
</dbReference>
<feature type="region of interest" description="Disordered" evidence="7">
    <location>
        <begin position="544"/>
        <end position="572"/>
    </location>
</feature>
<dbReference type="SUPFAM" id="SSF47459">
    <property type="entry name" value="HLH, helix-loop-helix DNA-binding domain"/>
    <property type="match status" value="1"/>
</dbReference>
<dbReference type="InterPro" id="IPR035965">
    <property type="entry name" value="PAS-like_dom_sf"/>
</dbReference>
<dbReference type="Gene3D" id="4.10.280.10">
    <property type="entry name" value="Helix-loop-helix DNA-binding domain"/>
    <property type="match status" value="1"/>
</dbReference>
<evidence type="ECO:0000256" key="3">
    <source>
        <dbReference type="ARBA" id="ARBA00023015"/>
    </source>
</evidence>
<proteinExistence type="predicted"/>
<feature type="region of interest" description="Disordered" evidence="7">
    <location>
        <begin position="609"/>
        <end position="645"/>
    </location>
</feature>
<dbReference type="HOGENOM" id="CLU_372270_0_0_1"/>
<dbReference type="GO" id="GO:0005737">
    <property type="term" value="C:cytoplasm"/>
    <property type="evidence" value="ECO:0007669"/>
    <property type="project" value="InterPro"/>
</dbReference>
<keyword evidence="5" id="KW-0804">Transcription</keyword>
<dbReference type="SMART" id="SM00353">
    <property type="entry name" value="HLH"/>
    <property type="match status" value="1"/>
</dbReference>
<dbReference type="CDD" id="cd00130">
    <property type="entry name" value="PAS"/>
    <property type="match status" value="2"/>
</dbReference>
<dbReference type="Proteomes" id="UP000001593">
    <property type="component" value="Unassembled WGS sequence"/>
</dbReference>